<dbReference type="CDD" id="cd00496">
    <property type="entry name" value="PheRS_alpha_core"/>
    <property type="match status" value="1"/>
</dbReference>
<dbReference type="GO" id="GO:0005524">
    <property type="term" value="F:ATP binding"/>
    <property type="evidence" value="ECO:0007669"/>
    <property type="project" value="UniProtKB-UniRule"/>
</dbReference>
<dbReference type="Pfam" id="PF01409">
    <property type="entry name" value="tRNA-synt_2d"/>
    <property type="match status" value="1"/>
</dbReference>
<dbReference type="NCBIfam" id="TIGR00468">
    <property type="entry name" value="pheS"/>
    <property type="match status" value="1"/>
</dbReference>
<evidence type="ECO:0000256" key="11">
    <source>
        <dbReference type="ARBA" id="ARBA00023146"/>
    </source>
</evidence>
<dbReference type="InterPro" id="IPR022911">
    <property type="entry name" value="Phe_tRNA_ligase_alpha1_bac"/>
</dbReference>
<evidence type="ECO:0000256" key="2">
    <source>
        <dbReference type="ARBA" id="ARBA00010207"/>
    </source>
</evidence>
<evidence type="ECO:0000256" key="13">
    <source>
        <dbReference type="HAMAP-Rule" id="MF_00281"/>
    </source>
</evidence>
<keyword evidence="5 13" id="KW-0436">Ligase</keyword>
<dbReference type="Gene3D" id="3.30.930.10">
    <property type="entry name" value="Bira Bifunctional Protein, Domain 2"/>
    <property type="match status" value="1"/>
</dbReference>
<evidence type="ECO:0000256" key="7">
    <source>
        <dbReference type="ARBA" id="ARBA00022741"/>
    </source>
</evidence>
<evidence type="ECO:0000256" key="1">
    <source>
        <dbReference type="ARBA" id="ARBA00004496"/>
    </source>
</evidence>
<dbReference type="Proteomes" id="UP000033423">
    <property type="component" value="Unassembled WGS sequence"/>
</dbReference>
<reference evidence="15 16" key="1">
    <citation type="submission" date="2015-02" db="EMBL/GenBank/DDBJ databases">
        <title>Single-cell genomics of uncultivated deep-branching MTB reveals a conserved set of magnetosome genes.</title>
        <authorList>
            <person name="Kolinko S."/>
            <person name="Richter M."/>
            <person name="Glockner F.O."/>
            <person name="Brachmann A."/>
            <person name="Schuler D."/>
        </authorList>
    </citation>
    <scope>NUCLEOTIDE SEQUENCE [LARGE SCALE GENOMIC DNA]</scope>
    <source>
        <strain evidence="15">TM-1</strain>
    </source>
</reference>
<keyword evidence="11 13" id="KW-0030">Aminoacyl-tRNA synthetase</keyword>
<keyword evidence="8 13" id="KW-0067">ATP-binding</keyword>
<sequence>METKEYVTPYSSIKDRFLEELGLIKSTVELNTLRARYIGKNGAVTTALKTLAGLPVETRGSVGKLVNEDKTFITATLKEKEDVLKKLEISKKIASDKIDITLPGYYKKAGGRHPVSIVMKEIVDVFVSMGFSIEEGPEVETDYYNFEALNMPKDHPARDMQDTFYISTNTGGTQEGNVLLRTHTSPVQIRAMQHSAPPLRFIAPGKVYRCDSDITHTPMFHQIEGLVVDTKISFANLKAVLEGFLQLVFDQSLPVRFRPSFFPFTEPSTEVDIGCFFCKQSGCRICKGTGWIEVLGAGMVNPKVFQMVGYDTERYCGFAFGMGIERITMLKYGIDDIRLFYEGDLRFLRQF</sequence>
<feature type="binding site" evidence="13">
    <location>
        <position position="266"/>
    </location>
    <ligand>
        <name>Mg(2+)</name>
        <dbReference type="ChEBI" id="CHEBI:18420"/>
        <note>shared with beta subunit</note>
    </ligand>
</feature>
<dbReference type="AlphaFoldDB" id="A0A0F3H3A5"/>
<keyword evidence="16" id="KW-1185">Reference proteome</keyword>
<comment type="subcellular location">
    <subcellularLocation>
        <location evidence="1 13">Cytoplasm</location>
    </subcellularLocation>
</comment>
<dbReference type="HAMAP" id="MF_00281">
    <property type="entry name" value="Phe_tRNA_synth_alpha1"/>
    <property type="match status" value="1"/>
</dbReference>
<dbReference type="SUPFAM" id="SSF55681">
    <property type="entry name" value="Class II aaRS and biotin synthetases"/>
    <property type="match status" value="1"/>
</dbReference>
<dbReference type="GO" id="GO:0006432">
    <property type="term" value="P:phenylalanyl-tRNA aminoacylation"/>
    <property type="evidence" value="ECO:0007669"/>
    <property type="project" value="UniProtKB-UniRule"/>
</dbReference>
<dbReference type="EC" id="6.1.1.20" evidence="13"/>
<dbReference type="InterPro" id="IPR004529">
    <property type="entry name" value="Phe-tRNA-synth_IIc_asu"/>
</dbReference>
<dbReference type="GO" id="GO:0004826">
    <property type="term" value="F:phenylalanine-tRNA ligase activity"/>
    <property type="evidence" value="ECO:0007669"/>
    <property type="project" value="UniProtKB-UniRule"/>
</dbReference>
<evidence type="ECO:0000256" key="5">
    <source>
        <dbReference type="ARBA" id="ARBA00022598"/>
    </source>
</evidence>
<dbReference type="PANTHER" id="PTHR11538">
    <property type="entry name" value="PHENYLALANYL-TRNA SYNTHETASE"/>
    <property type="match status" value="1"/>
</dbReference>
<dbReference type="InterPro" id="IPR006195">
    <property type="entry name" value="aa-tRNA-synth_II"/>
</dbReference>
<dbReference type="FunFam" id="3.30.930.10:FF:000003">
    <property type="entry name" value="Phenylalanine--tRNA ligase alpha subunit"/>
    <property type="match status" value="1"/>
</dbReference>
<evidence type="ECO:0000259" key="14">
    <source>
        <dbReference type="PROSITE" id="PS50862"/>
    </source>
</evidence>
<comment type="catalytic activity">
    <reaction evidence="12 13">
        <text>tRNA(Phe) + L-phenylalanine + ATP = L-phenylalanyl-tRNA(Phe) + AMP + diphosphate + H(+)</text>
        <dbReference type="Rhea" id="RHEA:19413"/>
        <dbReference type="Rhea" id="RHEA-COMP:9668"/>
        <dbReference type="Rhea" id="RHEA-COMP:9699"/>
        <dbReference type="ChEBI" id="CHEBI:15378"/>
        <dbReference type="ChEBI" id="CHEBI:30616"/>
        <dbReference type="ChEBI" id="CHEBI:33019"/>
        <dbReference type="ChEBI" id="CHEBI:58095"/>
        <dbReference type="ChEBI" id="CHEBI:78442"/>
        <dbReference type="ChEBI" id="CHEBI:78531"/>
        <dbReference type="ChEBI" id="CHEBI:456215"/>
        <dbReference type="EC" id="6.1.1.20"/>
    </reaction>
</comment>
<name>A0A0F3H3A5_9BACT</name>
<evidence type="ECO:0000256" key="6">
    <source>
        <dbReference type="ARBA" id="ARBA00022723"/>
    </source>
</evidence>
<dbReference type="InterPro" id="IPR045864">
    <property type="entry name" value="aa-tRNA-synth_II/BPL/LPL"/>
</dbReference>
<keyword evidence="6 13" id="KW-0479">Metal-binding</keyword>
<comment type="subunit">
    <text evidence="3 13">Tetramer of two alpha and two beta subunits.</text>
</comment>
<keyword evidence="7 13" id="KW-0547">Nucleotide-binding</keyword>
<comment type="caution">
    <text evidence="15">The sequence shown here is derived from an EMBL/GenBank/DDBJ whole genome shotgun (WGS) entry which is preliminary data.</text>
</comment>
<comment type="similarity">
    <text evidence="2 13">Belongs to the class-II aminoacyl-tRNA synthetase family. Phe-tRNA synthetase alpha subunit type 1 subfamily.</text>
</comment>
<dbReference type="EMBL" id="LACI01000190">
    <property type="protein sequence ID" value="KJU87403.1"/>
    <property type="molecule type" value="Genomic_DNA"/>
</dbReference>
<feature type="domain" description="Aminoacyl-transfer RNA synthetases class-II family profile" evidence="14">
    <location>
        <begin position="118"/>
        <end position="350"/>
    </location>
</feature>
<evidence type="ECO:0000256" key="12">
    <source>
        <dbReference type="ARBA" id="ARBA00049255"/>
    </source>
</evidence>
<dbReference type="GO" id="GO:0000287">
    <property type="term" value="F:magnesium ion binding"/>
    <property type="evidence" value="ECO:0007669"/>
    <property type="project" value="UniProtKB-UniRule"/>
</dbReference>
<protein>
    <recommendedName>
        <fullName evidence="13">Phenylalanine--tRNA ligase alpha subunit</fullName>
        <ecNumber evidence="13">6.1.1.20</ecNumber>
    </recommendedName>
    <alternativeName>
        <fullName evidence="13">Phenylalanyl-tRNA synthetase alpha subunit</fullName>
        <shortName evidence="13">PheRS</shortName>
    </alternativeName>
</protein>
<evidence type="ECO:0000313" key="15">
    <source>
        <dbReference type="EMBL" id="KJU87403.1"/>
    </source>
</evidence>
<dbReference type="PATRIC" id="fig|29290.4.peg.561"/>
<gene>
    <name evidence="13" type="primary">pheS</name>
    <name evidence="15" type="ORF">MBAV_000411</name>
</gene>
<keyword evidence="4 13" id="KW-0963">Cytoplasm</keyword>
<dbReference type="InterPro" id="IPR010978">
    <property type="entry name" value="tRNA-bd_arm"/>
</dbReference>
<evidence type="ECO:0000313" key="16">
    <source>
        <dbReference type="Proteomes" id="UP000033423"/>
    </source>
</evidence>
<organism evidence="15 16">
    <name type="scientific">Candidatus Magnetobacterium bavaricum</name>
    <dbReference type="NCBI Taxonomy" id="29290"/>
    <lineage>
        <taxon>Bacteria</taxon>
        <taxon>Pseudomonadati</taxon>
        <taxon>Nitrospirota</taxon>
        <taxon>Thermodesulfovibrionia</taxon>
        <taxon>Thermodesulfovibrionales</taxon>
        <taxon>Candidatus Magnetobacteriaceae</taxon>
        <taxon>Candidatus Magnetobacterium</taxon>
    </lineage>
</organism>
<accession>A0A0F3H3A5</accession>
<evidence type="ECO:0000256" key="8">
    <source>
        <dbReference type="ARBA" id="ARBA00022840"/>
    </source>
</evidence>
<comment type="cofactor">
    <cofactor evidence="13">
        <name>Mg(2+)</name>
        <dbReference type="ChEBI" id="CHEBI:18420"/>
    </cofactor>
    <text evidence="13">Binds 2 magnesium ions per tetramer.</text>
</comment>
<evidence type="ECO:0000256" key="4">
    <source>
        <dbReference type="ARBA" id="ARBA00022490"/>
    </source>
</evidence>
<dbReference type="GO" id="GO:0000049">
    <property type="term" value="F:tRNA binding"/>
    <property type="evidence" value="ECO:0007669"/>
    <property type="project" value="InterPro"/>
</dbReference>
<dbReference type="SUPFAM" id="SSF46589">
    <property type="entry name" value="tRNA-binding arm"/>
    <property type="match status" value="1"/>
</dbReference>
<dbReference type="Pfam" id="PF02912">
    <property type="entry name" value="Phe_tRNA-synt_N"/>
    <property type="match status" value="1"/>
</dbReference>
<dbReference type="PROSITE" id="PS50862">
    <property type="entry name" value="AA_TRNA_LIGASE_II"/>
    <property type="match status" value="1"/>
</dbReference>
<dbReference type="GO" id="GO:0005737">
    <property type="term" value="C:cytoplasm"/>
    <property type="evidence" value="ECO:0007669"/>
    <property type="project" value="UniProtKB-SubCell"/>
</dbReference>
<evidence type="ECO:0000256" key="10">
    <source>
        <dbReference type="ARBA" id="ARBA00022917"/>
    </source>
</evidence>
<evidence type="ECO:0000256" key="9">
    <source>
        <dbReference type="ARBA" id="ARBA00022842"/>
    </source>
</evidence>
<dbReference type="InterPro" id="IPR002319">
    <property type="entry name" value="Phenylalanyl-tRNA_Synthase"/>
</dbReference>
<keyword evidence="10 13" id="KW-0648">Protein biosynthesis</keyword>
<proteinExistence type="inferred from homology"/>
<dbReference type="PANTHER" id="PTHR11538:SF41">
    <property type="entry name" value="PHENYLALANINE--TRNA LIGASE, MITOCHONDRIAL"/>
    <property type="match status" value="1"/>
</dbReference>
<keyword evidence="9 13" id="KW-0460">Magnesium</keyword>
<dbReference type="InterPro" id="IPR004188">
    <property type="entry name" value="Phe-tRNA_ligase_II_N"/>
</dbReference>
<evidence type="ECO:0000256" key="3">
    <source>
        <dbReference type="ARBA" id="ARBA00011209"/>
    </source>
</evidence>